<comment type="function">
    <text evidence="2">Purine salvage pathway enzyme that catalyzes the transfer of the ribosyl-5-phosphate group from 5-phospho-alpha-D-ribose 1-diphosphate (PRPP) to the N9 position of the 6-oxopurines hypoxanthine and guanine to form the corresponding ribonucleotides IMP (inosine 5'-monophosphate) and GMP (guanosine 5'-monophosphate), with the release of PPi.</text>
</comment>
<dbReference type="CDD" id="cd06223">
    <property type="entry name" value="PRTases_typeI"/>
    <property type="match status" value="1"/>
</dbReference>
<comment type="cofactor">
    <cofactor evidence="1 16">
        <name>Mg(2+)</name>
        <dbReference type="ChEBI" id="CHEBI:18420"/>
    </cofactor>
</comment>
<dbReference type="InterPro" id="IPR050408">
    <property type="entry name" value="HGPRT"/>
</dbReference>
<keyword evidence="8 16" id="KW-0328">Glycosyltransferase</keyword>
<evidence type="ECO:0000256" key="9">
    <source>
        <dbReference type="ARBA" id="ARBA00022679"/>
    </source>
</evidence>
<dbReference type="GO" id="GO:0006166">
    <property type="term" value="P:purine ribonucleoside salvage"/>
    <property type="evidence" value="ECO:0007669"/>
    <property type="project" value="UniProtKB-KW"/>
</dbReference>
<dbReference type="PANTHER" id="PTHR43340:SF1">
    <property type="entry name" value="HYPOXANTHINE PHOSPHORIBOSYLTRANSFERASE"/>
    <property type="match status" value="1"/>
</dbReference>
<dbReference type="GO" id="GO:0000166">
    <property type="term" value="F:nucleotide binding"/>
    <property type="evidence" value="ECO:0007669"/>
    <property type="project" value="UniProtKB-KW"/>
</dbReference>
<dbReference type="GO" id="GO:0052657">
    <property type="term" value="F:guanine phosphoribosyltransferase activity"/>
    <property type="evidence" value="ECO:0007669"/>
    <property type="project" value="UniProtKB-ARBA"/>
</dbReference>
<feature type="domain" description="Phosphoribosyltransferase" evidence="17">
    <location>
        <begin position="13"/>
        <end position="159"/>
    </location>
</feature>
<dbReference type="GO" id="GO:0004422">
    <property type="term" value="F:hypoxanthine phosphoribosyltransferase activity"/>
    <property type="evidence" value="ECO:0007669"/>
    <property type="project" value="InterPro"/>
</dbReference>
<evidence type="ECO:0000256" key="1">
    <source>
        <dbReference type="ARBA" id="ARBA00001946"/>
    </source>
</evidence>
<keyword evidence="9 16" id="KW-0808">Transferase</keyword>
<dbReference type="InterPro" id="IPR005904">
    <property type="entry name" value="Hxn_phspho_trans"/>
</dbReference>
<keyword evidence="11 16" id="KW-0660">Purine salvage</keyword>
<dbReference type="Gene3D" id="3.40.50.2020">
    <property type="match status" value="1"/>
</dbReference>
<comment type="pathway">
    <text evidence="4 16">Purine metabolism; IMP biosynthesis via salvage pathway; IMP from hypoxanthine: step 1/1.</text>
</comment>
<proteinExistence type="inferred from homology"/>
<dbReference type="Pfam" id="PF00156">
    <property type="entry name" value="Pribosyltran"/>
    <property type="match status" value="1"/>
</dbReference>
<dbReference type="FunFam" id="3.40.50.2020:FF:000006">
    <property type="entry name" value="Hypoxanthine phosphoribosyltransferase"/>
    <property type="match status" value="1"/>
</dbReference>
<comment type="catalytic activity">
    <reaction evidence="15">
        <text>IMP + diphosphate = hypoxanthine + 5-phospho-alpha-D-ribose 1-diphosphate</text>
        <dbReference type="Rhea" id="RHEA:17973"/>
        <dbReference type="ChEBI" id="CHEBI:17368"/>
        <dbReference type="ChEBI" id="CHEBI:33019"/>
        <dbReference type="ChEBI" id="CHEBI:58017"/>
        <dbReference type="ChEBI" id="CHEBI:58053"/>
        <dbReference type="EC" id="2.4.2.8"/>
    </reaction>
    <physiologicalReaction direction="right-to-left" evidence="15">
        <dbReference type="Rhea" id="RHEA:17975"/>
    </physiologicalReaction>
</comment>
<dbReference type="EC" id="2.4.2.8" evidence="16"/>
<evidence type="ECO:0000256" key="10">
    <source>
        <dbReference type="ARBA" id="ARBA00022723"/>
    </source>
</evidence>
<dbReference type="OrthoDB" id="9802824at2"/>
<evidence type="ECO:0000256" key="7">
    <source>
        <dbReference type="ARBA" id="ARBA00022490"/>
    </source>
</evidence>
<protein>
    <recommendedName>
        <fullName evidence="16">Hypoxanthine phosphoribosyltransferase</fullName>
        <ecNumber evidence="16">2.4.2.8</ecNumber>
    </recommendedName>
</protein>
<accession>A0A1M4YED9</accession>
<dbReference type="InterPro" id="IPR000836">
    <property type="entry name" value="PRTase_dom"/>
</dbReference>
<evidence type="ECO:0000256" key="11">
    <source>
        <dbReference type="ARBA" id="ARBA00022726"/>
    </source>
</evidence>
<evidence type="ECO:0000259" key="17">
    <source>
        <dbReference type="Pfam" id="PF00156"/>
    </source>
</evidence>
<dbReference type="GO" id="GO:0000287">
    <property type="term" value="F:magnesium ion binding"/>
    <property type="evidence" value="ECO:0007669"/>
    <property type="project" value="TreeGrafter"/>
</dbReference>
<evidence type="ECO:0000313" key="19">
    <source>
        <dbReference type="Proteomes" id="UP000184251"/>
    </source>
</evidence>
<evidence type="ECO:0000256" key="2">
    <source>
        <dbReference type="ARBA" id="ARBA00002049"/>
    </source>
</evidence>
<dbReference type="GO" id="GO:0005829">
    <property type="term" value="C:cytosol"/>
    <property type="evidence" value="ECO:0007669"/>
    <property type="project" value="TreeGrafter"/>
</dbReference>
<keyword evidence="19" id="KW-1185">Reference proteome</keyword>
<evidence type="ECO:0000256" key="15">
    <source>
        <dbReference type="ARBA" id="ARBA00049402"/>
    </source>
</evidence>
<keyword evidence="10 16" id="KW-0479">Metal-binding</keyword>
<evidence type="ECO:0000256" key="14">
    <source>
        <dbReference type="ARBA" id="ARBA00048811"/>
    </source>
</evidence>
<dbReference type="EMBL" id="FQTU01000012">
    <property type="protein sequence ID" value="SHF04171.1"/>
    <property type="molecule type" value="Genomic_DNA"/>
</dbReference>
<dbReference type="PANTHER" id="PTHR43340">
    <property type="entry name" value="HYPOXANTHINE-GUANINE PHOSPHORIBOSYLTRANSFERASE"/>
    <property type="match status" value="1"/>
</dbReference>
<comment type="subcellular location">
    <subcellularLocation>
        <location evidence="3 16">Cytoplasm</location>
    </subcellularLocation>
</comment>
<comment type="catalytic activity">
    <reaction evidence="14">
        <text>GMP + diphosphate = guanine + 5-phospho-alpha-D-ribose 1-diphosphate</text>
        <dbReference type="Rhea" id="RHEA:25424"/>
        <dbReference type="ChEBI" id="CHEBI:16235"/>
        <dbReference type="ChEBI" id="CHEBI:33019"/>
        <dbReference type="ChEBI" id="CHEBI:58017"/>
        <dbReference type="ChEBI" id="CHEBI:58115"/>
        <dbReference type="EC" id="2.4.2.8"/>
    </reaction>
    <physiologicalReaction direction="right-to-left" evidence="14">
        <dbReference type="Rhea" id="RHEA:25426"/>
    </physiologicalReaction>
</comment>
<dbReference type="GO" id="GO:0032264">
    <property type="term" value="P:IMP salvage"/>
    <property type="evidence" value="ECO:0007669"/>
    <property type="project" value="UniProtKB-UniPathway"/>
</dbReference>
<dbReference type="Proteomes" id="UP000184251">
    <property type="component" value="Unassembled WGS sequence"/>
</dbReference>
<dbReference type="RefSeq" id="WP_073271141.1">
    <property type="nucleotide sequence ID" value="NZ_FQTU01000012.1"/>
</dbReference>
<evidence type="ECO:0000256" key="16">
    <source>
        <dbReference type="RuleBase" id="RU364099"/>
    </source>
</evidence>
<sequence>MLNDIKDVLIDEKTLKKRVSELGKELAEEYKGKNPLVICVLKGSVLFMSDLVQSMDIPLEIDFMAISSYGTGTRSSGEVRILKDLDKSVEGRDLLIIEDIVDSGLTLSYLIKIFKDRNTNSIKVCSLLDKPERRISEVEIDFVGFAVPDEFVVGYGLDFAEKYRNLPFIGVLKEEVYV</sequence>
<gene>
    <name evidence="18" type="ORF">SAMN02746064_01761</name>
</gene>
<dbReference type="UniPathway" id="UPA00591">
    <property type="reaction ID" value="UER00648"/>
</dbReference>
<reference evidence="18 19" key="1">
    <citation type="submission" date="2016-11" db="EMBL/GenBank/DDBJ databases">
        <authorList>
            <person name="Jaros S."/>
            <person name="Januszkiewicz K."/>
            <person name="Wedrychowicz H."/>
        </authorList>
    </citation>
    <scope>NUCLEOTIDE SEQUENCE [LARGE SCALE GENOMIC DNA]</scope>
    <source>
        <strain evidence="18 19">DSM 14828</strain>
    </source>
</reference>
<dbReference type="STRING" id="1120975.SAMN02746064_01761"/>
<evidence type="ECO:0000256" key="3">
    <source>
        <dbReference type="ARBA" id="ARBA00004496"/>
    </source>
</evidence>
<evidence type="ECO:0000313" key="18">
    <source>
        <dbReference type="EMBL" id="SHF04171.1"/>
    </source>
</evidence>
<dbReference type="GO" id="GO:0032263">
    <property type="term" value="P:GMP salvage"/>
    <property type="evidence" value="ECO:0007669"/>
    <property type="project" value="TreeGrafter"/>
</dbReference>
<organism evidence="18 19">
    <name type="scientific">Alkalibacter saccharofermentans DSM 14828</name>
    <dbReference type="NCBI Taxonomy" id="1120975"/>
    <lineage>
        <taxon>Bacteria</taxon>
        <taxon>Bacillati</taxon>
        <taxon>Bacillota</taxon>
        <taxon>Clostridia</taxon>
        <taxon>Eubacteriales</taxon>
        <taxon>Eubacteriaceae</taxon>
        <taxon>Alkalibacter</taxon>
    </lineage>
</organism>
<dbReference type="InterPro" id="IPR029057">
    <property type="entry name" value="PRTase-like"/>
</dbReference>
<evidence type="ECO:0000256" key="5">
    <source>
        <dbReference type="ARBA" id="ARBA00004676"/>
    </source>
</evidence>
<keyword evidence="12 16" id="KW-0547">Nucleotide-binding</keyword>
<evidence type="ECO:0000256" key="4">
    <source>
        <dbReference type="ARBA" id="ARBA00004669"/>
    </source>
</evidence>
<evidence type="ECO:0000256" key="12">
    <source>
        <dbReference type="ARBA" id="ARBA00022741"/>
    </source>
</evidence>
<evidence type="ECO:0000256" key="8">
    <source>
        <dbReference type="ARBA" id="ARBA00022676"/>
    </source>
</evidence>
<dbReference type="SUPFAM" id="SSF53271">
    <property type="entry name" value="PRTase-like"/>
    <property type="match status" value="1"/>
</dbReference>
<keyword evidence="7 16" id="KW-0963">Cytoplasm</keyword>
<name>A0A1M4YED9_9FIRM</name>
<dbReference type="GO" id="GO:0046100">
    <property type="term" value="P:hypoxanthine metabolic process"/>
    <property type="evidence" value="ECO:0007669"/>
    <property type="project" value="TreeGrafter"/>
</dbReference>
<dbReference type="NCBIfam" id="TIGR01203">
    <property type="entry name" value="HGPRTase"/>
    <property type="match status" value="1"/>
</dbReference>
<keyword evidence="13 16" id="KW-0460">Magnesium</keyword>
<dbReference type="AlphaFoldDB" id="A0A1M4YED9"/>
<comment type="pathway">
    <text evidence="5">Purine metabolism; GMP biosynthesis via salvage pathway; GMP from guanine: step 1/1.</text>
</comment>
<evidence type="ECO:0000256" key="13">
    <source>
        <dbReference type="ARBA" id="ARBA00022842"/>
    </source>
</evidence>
<evidence type="ECO:0000256" key="6">
    <source>
        <dbReference type="ARBA" id="ARBA00008391"/>
    </source>
</evidence>
<comment type="similarity">
    <text evidence="6 16">Belongs to the purine/pyrimidine phosphoribosyltransferase family.</text>
</comment>
<dbReference type="GO" id="GO:0006178">
    <property type="term" value="P:guanine salvage"/>
    <property type="evidence" value="ECO:0007669"/>
    <property type="project" value="TreeGrafter"/>
</dbReference>